<dbReference type="InterPro" id="IPR000792">
    <property type="entry name" value="Tscrpt_reg_LuxR_C"/>
</dbReference>
<feature type="domain" description="HTH luxR-type" evidence="4">
    <location>
        <begin position="145"/>
        <end position="210"/>
    </location>
</feature>
<dbReference type="Proteomes" id="UP000195667">
    <property type="component" value="Unassembled WGS sequence"/>
</dbReference>
<evidence type="ECO:0000313" key="7">
    <source>
        <dbReference type="Proteomes" id="UP000195667"/>
    </source>
</evidence>
<dbReference type="PANTHER" id="PTHR43214">
    <property type="entry name" value="TWO-COMPONENT RESPONSE REGULATOR"/>
    <property type="match status" value="1"/>
</dbReference>
<dbReference type="OrthoDB" id="9796655at2"/>
<protein>
    <submittedName>
        <fullName evidence="6">Two component transcriptional regulator, LuxR family</fullName>
    </submittedName>
</protein>
<name>A0A1R4H246_9GAMM</name>
<dbReference type="AlphaFoldDB" id="A0A1R4H246"/>
<dbReference type="GO" id="GO:0006355">
    <property type="term" value="P:regulation of DNA-templated transcription"/>
    <property type="evidence" value="ECO:0007669"/>
    <property type="project" value="InterPro"/>
</dbReference>
<dbReference type="InterPro" id="IPR011006">
    <property type="entry name" value="CheY-like_superfamily"/>
</dbReference>
<dbReference type="InterPro" id="IPR001789">
    <property type="entry name" value="Sig_transdc_resp-reg_receiver"/>
</dbReference>
<organism evidence="6 7">
    <name type="scientific">Crenothrix polyspora</name>
    <dbReference type="NCBI Taxonomy" id="360316"/>
    <lineage>
        <taxon>Bacteria</taxon>
        <taxon>Pseudomonadati</taxon>
        <taxon>Pseudomonadota</taxon>
        <taxon>Gammaproteobacteria</taxon>
        <taxon>Methylococcales</taxon>
        <taxon>Crenotrichaceae</taxon>
        <taxon>Crenothrix</taxon>
    </lineage>
</organism>
<dbReference type="Gene3D" id="3.40.50.2300">
    <property type="match status" value="1"/>
</dbReference>
<dbReference type="EMBL" id="FUKI01000046">
    <property type="protein sequence ID" value="SJM90293.1"/>
    <property type="molecule type" value="Genomic_DNA"/>
</dbReference>
<keyword evidence="2" id="KW-0238">DNA-binding</keyword>
<evidence type="ECO:0000256" key="2">
    <source>
        <dbReference type="ARBA" id="ARBA00023125"/>
    </source>
</evidence>
<dbReference type="PRINTS" id="PR00038">
    <property type="entry name" value="HTHLUXR"/>
</dbReference>
<keyword evidence="1 3" id="KW-0597">Phosphoprotein</keyword>
<dbReference type="CDD" id="cd06170">
    <property type="entry name" value="LuxR_C_like"/>
    <property type="match status" value="1"/>
</dbReference>
<evidence type="ECO:0000259" key="4">
    <source>
        <dbReference type="PROSITE" id="PS50043"/>
    </source>
</evidence>
<feature type="domain" description="Response regulatory" evidence="5">
    <location>
        <begin position="6"/>
        <end position="122"/>
    </location>
</feature>
<dbReference type="Pfam" id="PF00196">
    <property type="entry name" value="GerE"/>
    <property type="match status" value="1"/>
</dbReference>
<dbReference type="CDD" id="cd17535">
    <property type="entry name" value="REC_NarL-like"/>
    <property type="match status" value="1"/>
</dbReference>
<dbReference type="GO" id="GO:0003677">
    <property type="term" value="F:DNA binding"/>
    <property type="evidence" value="ECO:0007669"/>
    <property type="project" value="UniProtKB-KW"/>
</dbReference>
<dbReference type="SUPFAM" id="SSF46894">
    <property type="entry name" value="C-terminal effector domain of the bipartite response regulators"/>
    <property type="match status" value="1"/>
</dbReference>
<evidence type="ECO:0000256" key="3">
    <source>
        <dbReference type="PROSITE-ProRule" id="PRU00169"/>
    </source>
</evidence>
<dbReference type="InterPro" id="IPR039420">
    <property type="entry name" value="WalR-like"/>
</dbReference>
<dbReference type="Pfam" id="PF00072">
    <property type="entry name" value="Response_reg"/>
    <property type="match status" value="1"/>
</dbReference>
<reference evidence="7" key="1">
    <citation type="submission" date="2017-02" db="EMBL/GenBank/DDBJ databases">
        <authorList>
            <person name="Daims H."/>
        </authorList>
    </citation>
    <scope>NUCLEOTIDE SEQUENCE [LARGE SCALE GENOMIC DNA]</scope>
</reference>
<keyword evidence="7" id="KW-1185">Reference proteome</keyword>
<evidence type="ECO:0000313" key="6">
    <source>
        <dbReference type="EMBL" id="SJM90293.1"/>
    </source>
</evidence>
<dbReference type="InterPro" id="IPR016032">
    <property type="entry name" value="Sig_transdc_resp-reg_C-effctor"/>
</dbReference>
<accession>A0A1R4H246</accession>
<dbReference type="SMART" id="SM00421">
    <property type="entry name" value="HTH_LUXR"/>
    <property type="match status" value="1"/>
</dbReference>
<gene>
    <name evidence="6" type="ORF">CRENPOLYSF1_140036</name>
</gene>
<dbReference type="SUPFAM" id="SSF52172">
    <property type="entry name" value="CheY-like"/>
    <property type="match status" value="1"/>
</dbReference>
<feature type="modified residue" description="4-aspartylphosphate" evidence="3">
    <location>
        <position position="57"/>
    </location>
</feature>
<proteinExistence type="predicted"/>
<dbReference type="InterPro" id="IPR058245">
    <property type="entry name" value="NreC/VraR/RcsB-like_REC"/>
</dbReference>
<dbReference type="PROSITE" id="PS50110">
    <property type="entry name" value="RESPONSE_REGULATORY"/>
    <property type="match status" value="1"/>
</dbReference>
<dbReference type="GO" id="GO:0000160">
    <property type="term" value="P:phosphorelay signal transduction system"/>
    <property type="evidence" value="ECO:0007669"/>
    <property type="project" value="InterPro"/>
</dbReference>
<dbReference type="PANTHER" id="PTHR43214:SF43">
    <property type="entry name" value="TWO-COMPONENT RESPONSE REGULATOR"/>
    <property type="match status" value="1"/>
</dbReference>
<sequence length="214" mass="23715">MKAPIKILLVDDHAIVRAGFRMLLSTEDSIEVIAEAERGEEVWQLYLEYHPDVVVMDLSMPGMGGIETIRRICIKDNSAKILAFSVHDEIVYVNRAIAAGAKGYICKKSAPSILVQAIQKIAMGGIYIETEFLENSSGQSNETHYKTIIEAFSTREFDIFLLLARGFTSHKISDELCLSYKTVANYGTQIRSKLKVSSVAELAHIALVSGVMKN</sequence>
<dbReference type="PROSITE" id="PS50043">
    <property type="entry name" value="HTH_LUXR_2"/>
    <property type="match status" value="1"/>
</dbReference>
<dbReference type="RefSeq" id="WP_087142475.1">
    <property type="nucleotide sequence ID" value="NZ_FUKI01000046.1"/>
</dbReference>
<evidence type="ECO:0000259" key="5">
    <source>
        <dbReference type="PROSITE" id="PS50110"/>
    </source>
</evidence>
<dbReference type="SMART" id="SM00448">
    <property type="entry name" value="REC"/>
    <property type="match status" value="1"/>
</dbReference>
<evidence type="ECO:0000256" key="1">
    <source>
        <dbReference type="ARBA" id="ARBA00022553"/>
    </source>
</evidence>